<dbReference type="GO" id="GO:0006511">
    <property type="term" value="P:ubiquitin-dependent protein catabolic process"/>
    <property type="evidence" value="ECO:0007669"/>
    <property type="project" value="InterPro"/>
</dbReference>
<dbReference type="AlphaFoldDB" id="A0A6F9DVT1"/>
<evidence type="ECO:0000256" key="1">
    <source>
        <dbReference type="SAM" id="MobiDB-lite"/>
    </source>
</evidence>
<proteinExistence type="evidence at transcript level"/>
<dbReference type="GO" id="GO:0019902">
    <property type="term" value="F:phosphatase binding"/>
    <property type="evidence" value="ECO:0007669"/>
    <property type="project" value="TreeGrafter"/>
</dbReference>
<reference evidence="2" key="1">
    <citation type="submission" date="2020-04" db="EMBL/GenBank/DDBJ databases">
        <authorList>
            <person name="Neveu A P."/>
        </authorList>
    </citation>
    <scope>NUCLEOTIDE SEQUENCE</scope>
    <source>
        <tissue evidence="2">Whole embryo</tissue>
    </source>
</reference>
<dbReference type="Pfam" id="PF12463">
    <property type="entry name" value="DUF3689"/>
    <property type="match status" value="1"/>
</dbReference>
<name>A0A6F9DVT1_9ASCI</name>
<gene>
    <name evidence="2" type="primary">Trpc4ap</name>
</gene>
<dbReference type="EMBL" id="LR791419">
    <property type="protein sequence ID" value="CAB3267281.1"/>
    <property type="molecule type" value="mRNA"/>
</dbReference>
<dbReference type="PANTHER" id="PTHR31743">
    <property type="entry name" value="TRANSIENT RECEPTOR POTENTIAL CHANNEL 4-ASSOCIATED PROTEIN TCPC4AP"/>
    <property type="match status" value="1"/>
</dbReference>
<dbReference type="InterPro" id="IPR022162">
    <property type="entry name" value="TRPC4AP"/>
</dbReference>
<feature type="compositionally biased region" description="Low complexity" evidence="1">
    <location>
        <begin position="16"/>
        <end position="32"/>
    </location>
</feature>
<dbReference type="PANTHER" id="PTHR31743:SF1">
    <property type="entry name" value="SHORT TRANSIENT RECEPTOR POTENTIAL CHANNEL 4-ASSOCIATED PROTEIN"/>
    <property type="match status" value="1"/>
</dbReference>
<protein>
    <submittedName>
        <fullName evidence="2">Short transient receptor potential channel 4-associated protein-like</fullName>
    </submittedName>
</protein>
<feature type="region of interest" description="Disordered" evidence="1">
    <location>
        <begin position="1"/>
        <end position="32"/>
    </location>
</feature>
<dbReference type="GO" id="GO:0031464">
    <property type="term" value="C:Cul4A-RING E3 ubiquitin ligase complex"/>
    <property type="evidence" value="ECO:0007669"/>
    <property type="project" value="InterPro"/>
</dbReference>
<evidence type="ECO:0000313" key="2">
    <source>
        <dbReference type="EMBL" id="CAB3267281.1"/>
    </source>
</evidence>
<accession>A0A6F9DVT1</accession>
<sequence>MDPTWGKISASTQSYASENTGNNESNNSEGRNAAHFRTAKGTEGNICTRIMQREIGGRKHLYRLDQVSVEVVSKSVPDVDPLTIETLFSMALMQTNQCKEILPSLSAKLKVITNAAMKSANQEVAKLFISFELVEVLLDVLVLELFELRKLHETDQVSNREMLKCNPNYVETARLMMQLIYECIQMVPGYRMEHLRKKHRVLEVLFSLFGENNNHIHAFTTWVLEEIIVASTATAPVILNEIIGLPGLMAKLTGNQLFHFYHLISTLMSDVEFTASAHSSLEKHDQWLVNSTVNVSDINQKFLLSVPLFLEKMCTTLCQPMMHNFNRRRQVDFVTQFLTATLGLNNPDVNELLEQNMGGGGDNVFFQMTLFQEKTTRADLFLIVSLLLSGNSRDQVQTRLVDFQFMPKLHRVFKSIVWENPIQEHIHSEHHNMAGHEDCNPNTVIRIQFLRLIHSVADSHANRYYLLSSPEVKQLKALAVQKGLEVPKDLKDFDTTNLSHANIGILSEIVSLLKEESSSSCVRFWITRAMEAFLRGETQEIDQTFLLEKNLVEDTVELLVSSQPRVDTVAQGNFDFLSAIMRKNLSAFERCDRVLDCSAKFHRLIAAIDYSLVDSNMFIRCVMLTACEIRNTRPEYLHVLESSRLLNHFSKMQVCVEVAARMLSLLTVSTLSQENVSCLNTSLLVFIMANRIGELPKYLKAFSESSDGSEILCNFIELLEFWQVHYTLPMKKTDCRSLEMSSGVKFVEWMEVVKMLLNSDTTSPTSISHYLSPPQVHKFNNHPSMQPFRTS</sequence>
<organism evidence="2">
    <name type="scientific">Phallusia mammillata</name>
    <dbReference type="NCBI Taxonomy" id="59560"/>
    <lineage>
        <taxon>Eukaryota</taxon>
        <taxon>Metazoa</taxon>
        <taxon>Chordata</taxon>
        <taxon>Tunicata</taxon>
        <taxon>Ascidiacea</taxon>
        <taxon>Phlebobranchia</taxon>
        <taxon>Ascidiidae</taxon>
        <taxon>Phallusia</taxon>
    </lineage>
</organism>
<keyword evidence="2" id="KW-0675">Receptor</keyword>